<keyword evidence="2" id="KW-1185">Reference proteome</keyword>
<dbReference type="OrthoDB" id="2430343at2759"/>
<dbReference type="PANTHER" id="PTHR38699">
    <property type="entry name" value="CHROMOSOME 1, WHOLE GENOME SHOTGUN SEQUENCE"/>
    <property type="match status" value="1"/>
</dbReference>
<reference evidence="1 2" key="1">
    <citation type="journal article" date="2017" name="Mol. Ecol.">
        <title>Comparative and population genomic landscape of Phellinus noxius: A hypervariable fungus causing root rot in trees.</title>
        <authorList>
            <person name="Chung C.L."/>
            <person name="Lee T.J."/>
            <person name="Akiba M."/>
            <person name="Lee H.H."/>
            <person name="Kuo T.H."/>
            <person name="Liu D."/>
            <person name="Ke H.M."/>
            <person name="Yokoi T."/>
            <person name="Roa M.B."/>
            <person name="Lu M.J."/>
            <person name="Chang Y.Y."/>
            <person name="Ann P.J."/>
            <person name="Tsai J.N."/>
            <person name="Chen C.Y."/>
            <person name="Tzean S.S."/>
            <person name="Ota Y."/>
            <person name="Hattori T."/>
            <person name="Sahashi N."/>
            <person name="Liou R.F."/>
            <person name="Kikuchi T."/>
            <person name="Tsai I.J."/>
        </authorList>
    </citation>
    <scope>NUCLEOTIDE SEQUENCE [LARGE SCALE GENOMIC DNA]</scope>
    <source>
        <strain evidence="1 2">FFPRI411160</strain>
    </source>
</reference>
<evidence type="ECO:0000313" key="1">
    <source>
        <dbReference type="EMBL" id="PAV15262.1"/>
    </source>
</evidence>
<dbReference type="InParanoid" id="A0A286U6T1"/>
<organism evidence="1 2">
    <name type="scientific">Pyrrhoderma noxium</name>
    <dbReference type="NCBI Taxonomy" id="2282107"/>
    <lineage>
        <taxon>Eukaryota</taxon>
        <taxon>Fungi</taxon>
        <taxon>Dikarya</taxon>
        <taxon>Basidiomycota</taxon>
        <taxon>Agaricomycotina</taxon>
        <taxon>Agaricomycetes</taxon>
        <taxon>Hymenochaetales</taxon>
        <taxon>Hymenochaetaceae</taxon>
        <taxon>Pyrrhoderma</taxon>
    </lineage>
</organism>
<gene>
    <name evidence="1" type="ORF">PNOK_0902300</name>
</gene>
<dbReference type="AlphaFoldDB" id="A0A286U6T1"/>
<comment type="caution">
    <text evidence="1">The sequence shown here is derived from an EMBL/GenBank/DDBJ whole genome shotgun (WGS) entry which is preliminary data.</text>
</comment>
<proteinExistence type="predicted"/>
<dbReference type="EMBL" id="NBII01000010">
    <property type="protein sequence ID" value="PAV15262.1"/>
    <property type="molecule type" value="Genomic_DNA"/>
</dbReference>
<name>A0A286U6T1_9AGAM</name>
<dbReference type="PANTHER" id="PTHR38699:SF1">
    <property type="entry name" value="MITOPHAGY RECEPTOR ATG43"/>
    <property type="match status" value="1"/>
</dbReference>
<accession>A0A286U6T1</accession>
<dbReference type="Proteomes" id="UP000217199">
    <property type="component" value="Unassembled WGS sequence"/>
</dbReference>
<dbReference type="STRING" id="2282107.A0A286U6T1"/>
<evidence type="ECO:0000313" key="2">
    <source>
        <dbReference type="Proteomes" id="UP000217199"/>
    </source>
</evidence>
<dbReference type="InterPro" id="IPR013898">
    <property type="entry name" value="Atg43"/>
</dbReference>
<sequence length="165" mass="19056">MASTLHYKHQPLHKEYFKNDDFLFRPQPQPRPRSASGSSSKLIPDLRFEYSYLKSISRHVRTRPLPLKKRDGQDGDEIEEGNDDGGVKYEVIGVDWNKVLWITTRDLIISPFLQGAVWGVAQLFIRPVFSSIGSFFKFTSKKPTGPKVESEFTKRMRAWARSLKP</sequence>
<protein>
    <submittedName>
        <fullName evidence="1">Histidine phosphatase family containing</fullName>
    </submittedName>
</protein>
<dbReference type="GO" id="GO:0140580">
    <property type="term" value="F:mitochondrion autophagosome adaptor activity"/>
    <property type="evidence" value="ECO:0007669"/>
    <property type="project" value="InterPro"/>
</dbReference>
<dbReference type="GO" id="GO:0000423">
    <property type="term" value="P:mitophagy"/>
    <property type="evidence" value="ECO:0007669"/>
    <property type="project" value="InterPro"/>
</dbReference>